<feature type="domain" description="F-box" evidence="2">
    <location>
        <begin position="52"/>
        <end position="101"/>
    </location>
</feature>
<proteinExistence type="predicted"/>
<dbReference type="Pfam" id="PF12937">
    <property type="entry name" value="F-box-like"/>
    <property type="match status" value="1"/>
</dbReference>
<evidence type="ECO:0000256" key="1">
    <source>
        <dbReference type="SAM" id="MobiDB-lite"/>
    </source>
</evidence>
<dbReference type="Gene3D" id="1.20.1280.50">
    <property type="match status" value="1"/>
</dbReference>
<name>A0AAX4KPC2_9TREE</name>
<keyword evidence="4" id="KW-1185">Reference proteome</keyword>
<feature type="region of interest" description="Disordered" evidence="1">
    <location>
        <begin position="1"/>
        <end position="51"/>
    </location>
</feature>
<accession>A0AAX4KPC2</accession>
<dbReference type="AlphaFoldDB" id="A0AAX4KPC2"/>
<feature type="compositionally biased region" description="Polar residues" evidence="1">
    <location>
        <begin position="33"/>
        <end position="51"/>
    </location>
</feature>
<evidence type="ECO:0000259" key="2">
    <source>
        <dbReference type="Pfam" id="PF12937"/>
    </source>
</evidence>
<dbReference type="RefSeq" id="XP_066085639.1">
    <property type="nucleotide sequence ID" value="XM_066229542.1"/>
</dbReference>
<evidence type="ECO:0000313" key="4">
    <source>
        <dbReference type="Proteomes" id="UP001358614"/>
    </source>
</evidence>
<dbReference type="GeneID" id="91104574"/>
<dbReference type="InterPro" id="IPR036047">
    <property type="entry name" value="F-box-like_dom_sf"/>
</dbReference>
<dbReference type="KEGG" id="ker:91104574"/>
<gene>
    <name evidence="3" type="ORF">V865_005773</name>
</gene>
<sequence>MAPSKKKGTLPNPSPTRRSPRTHKSVTDPLVSDSPQPQLMSGRPTTSNHSSILHLPNEVLDQIFSYVSNDTDNTEDLLSCCLVSKDFCQLSSALLWDHLVLSPRSKDHNDEEVETRIPIFRRTLDQLCSGKSIAFEHLLSKVRYLTLDCHLERWCRPTKGLLRLTNLQVLRINFYSGYWVHRRSISQRCKGERCKLISDIQPSTIIIRGWMVSRNPLYNLSAWPSSLWINVHDLFLVPSDYSSFPGETLDLGLPADLVNKVKSITWIFEPIDRTSSPAITARYYNTCSLVRFVFTSKQIGNVAFTIVNPAHLGSSSTTIKGDVDRLKNAFLNSAIELGIGKEDLDRRLEHTKFLSMDQWIEMRDEWKGKFTERELMGWKEAFDRR</sequence>
<protein>
    <recommendedName>
        <fullName evidence="2">F-box domain-containing protein</fullName>
    </recommendedName>
</protein>
<evidence type="ECO:0000313" key="3">
    <source>
        <dbReference type="EMBL" id="WWD07672.1"/>
    </source>
</evidence>
<organism evidence="3 4">
    <name type="scientific">Kwoniella europaea PYCC6329</name>
    <dbReference type="NCBI Taxonomy" id="1423913"/>
    <lineage>
        <taxon>Eukaryota</taxon>
        <taxon>Fungi</taxon>
        <taxon>Dikarya</taxon>
        <taxon>Basidiomycota</taxon>
        <taxon>Agaricomycotina</taxon>
        <taxon>Tremellomycetes</taxon>
        <taxon>Tremellales</taxon>
        <taxon>Cryptococcaceae</taxon>
        <taxon>Kwoniella</taxon>
    </lineage>
</organism>
<dbReference type="InterPro" id="IPR001810">
    <property type="entry name" value="F-box_dom"/>
</dbReference>
<reference evidence="3 4" key="1">
    <citation type="submission" date="2024-01" db="EMBL/GenBank/DDBJ databases">
        <title>Comparative genomics of Cryptococcus and Kwoniella reveals pathogenesis evolution and contrasting modes of karyotype evolution via chromosome fusion or intercentromeric recombination.</title>
        <authorList>
            <person name="Coelho M.A."/>
            <person name="David-Palma M."/>
            <person name="Shea T."/>
            <person name="Bowers K."/>
            <person name="McGinley-Smith S."/>
            <person name="Mohammad A.W."/>
            <person name="Gnirke A."/>
            <person name="Yurkov A.M."/>
            <person name="Nowrousian M."/>
            <person name="Sun S."/>
            <person name="Cuomo C.A."/>
            <person name="Heitman J."/>
        </authorList>
    </citation>
    <scope>NUCLEOTIDE SEQUENCE [LARGE SCALE GENOMIC DNA]</scope>
    <source>
        <strain evidence="3 4">PYCC6329</strain>
    </source>
</reference>
<dbReference type="SUPFAM" id="SSF81383">
    <property type="entry name" value="F-box domain"/>
    <property type="match status" value="1"/>
</dbReference>
<dbReference type="EMBL" id="CP144089">
    <property type="protein sequence ID" value="WWD07672.1"/>
    <property type="molecule type" value="Genomic_DNA"/>
</dbReference>
<dbReference type="Proteomes" id="UP001358614">
    <property type="component" value="Chromosome 1"/>
</dbReference>